<dbReference type="Gene3D" id="1.10.12.10">
    <property type="entry name" value="Lyase 2-enoyl-coa Hydratase, Chain A, domain 2"/>
    <property type="match status" value="1"/>
</dbReference>
<dbReference type="SUPFAM" id="SSF52096">
    <property type="entry name" value="ClpP/crotonase"/>
    <property type="match status" value="1"/>
</dbReference>
<protein>
    <submittedName>
        <fullName evidence="2">Putative enoyl-CoA hydratase PaaG</fullName>
        <ecNumber evidence="2">4.2.1.17</ecNumber>
    </submittedName>
</protein>
<accession>A0A2C9EMT4</accession>
<dbReference type="FunFam" id="3.90.226.10:FF:000071">
    <property type="entry name" value="Putative enoyl-CoA hydratase PaaB"/>
    <property type="match status" value="1"/>
</dbReference>
<dbReference type="GO" id="GO:0010124">
    <property type="term" value="P:phenylacetate catabolic process"/>
    <property type="evidence" value="ECO:0007669"/>
    <property type="project" value="InterPro"/>
</dbReference>
<gene>
    <name evidence="2" type="primary">paaG</name>
    <name evidence="2" type="ORF">PFLCHA0_c31610</name>
</gene>
<dbReference type="KEGG" id="pprc:PFLCHA0_c31610"/>
<dbReference type="AlphaFoldDB" id="A0A2C9EMT4"/>
<dbReference type="GO" id="GO:0004300">
    <property type="term" value="F:enoyl-CoA hydratase activity"/>
    <property type="evidence" value="ECO:0007669"/>
    <property type="project" value="UniProtKB-EC"/>
</dbReference>
<dbReference type="InterPro" id="IPR011968">
    <property type="entry name" value="PaaB1"/>
</dbReference>
<reference evidence="3" key="1">
    <citation type="journal article" date="2014" name="Genome Announc.">
        <title>Full-genome sequence of the plant growth-promoting bacterium Pseudomonas protegens CHA0.</title>
        <authorList>
            <person name="Jousset A."/>
            <person name="Schuldes J."/>
            <person name="Keel C."/>
            <person name="Maurhofer M."/>
            <person name="Daniel R."/>
            <person name="Scheu S."/>
            <person name="Thuermer A."/>
        </authorList>
    </citation>
    <scope>NUCLEOTIDE SEQUENCE [LARGE SCALE GENOMIC DNA]</scope>
    <source>
        <strain evidence="3">DSM 19095 / LMG 27888 / CFBP 6595 / CHA0</strain>
    </source>
</reference>
<comment type="similarity">
    <text evidence="1">Belongs to the enoyl-CoA hydratase/isomerase family.</text>
</comment>
<dbReference type="InterPro" id="IPR014748">
    <property type="entry name" value="Enoyl-CoA_hydra_C"/>
</dbReference>
<dbReference type="HOGENOM" id="CLU_009834_7_2_6"/>
<sequence length="390" mass="42256">MNCGWQFVSDYWPRTRPAPPQSASLAAPQRLVSPVFINALGSLEAFVVSLGPQKKLDRHSKSRHIKFTSLLFLCITLAIYSTKTGQPADPTIEPTTGHPEDIHHASTPCLHACRWCSPDRPAQSAPPMNFTTILFSISEGVALLSLNRPEQLNSFNPTMHREVQAALDLVRNDPQVRVLLLTGEGRGFCAGQDLGERTVAPGVAAPDLGASIETFYNPLVRALRDLPLPVICAVNGVAAGAGANLPLACDLVLAARSASFIQAFCKLGLVPDSGGTWLLPRLVGMARAKALALLGNRLSAEQAEQWGLIYQCVDDAQLRDQALSLARHLATQPTYGLGLIKRSLNASLHNSFDEQLDLERDLQRLAGCSEDYREGVSAFMEKRSPVFKGC</sequence>
<evidence type="ECO:0000313" key="3">
    <source>
        <dbReference type="Proteomes" id="UP000013940"/>
    </source>
</evidence>
<dbReference type="Gene3D" id="3.90.226.10">
    <property type="entry name" value="2-enoyl-CoA Hydratase, Chain A, domain 1"/>
    <property type="match status" value="1"/>
</dbReference>
<organism evidence="2 3">
    <name type="scientific">Pseudomonas protegens (strain DSM 19095 / LMG 27888 / CFBP 6595 / CHA0)</name>
    <dbReference type="NCBI Taxonomy" id="1124983"/>
    <lineage>
        <taxon>Bacteria</taxon>
        <taxon>Pseudomonadati</taxon>
        <taxon>Pseudomonadota</taxon>
        <taxon>Gammaproteobacteria</taxon>
        <taxon>Pseudomonadales</taxon>
        <taxon>Pseudomonadaceae</taxon>
        <taxon>Pseudomonas</taxon>
    </lineage>
</organism>
<dbReference type="InterPro" id="IPR001753">
    <property type="entry name" value="Enoyl-CoA_hydra/iso"/>
</dbReference>
<dbReference type="Proteomes" id="UP000013940">
    <property type="component" value="Chromosome"/>
</dbReference>
<dbReference type="InterPro" id="IPR029045">
    <property type="entry name" value="ClpP/crotonase-like_dom_sf"/>
</dbReference>
<dbReference type="EC" id="4.2.1.17" evidence="2"/>
<dbReference type="PANTHER" id="PTHR43459">
    <property type="entry name" value="ENOYL-COA HYDRATASE"/>
    <property type="match status" value="1"/>
</dbReference>
<evidence type="ECO:0000256" key="1">
    <source>
        <dbReference type="ARBA" id="ARBA00005254"/>
    </source>
</evidence>
<keyword evidence="2" id="KW-0456">Lyase</keyword>
<dbReference type="CDD" id="cd06558">
    <property type="entry name" value="crotonase-like"/>
    <property type="match status" value="1"/>
</dbReference>
<evidence type="ECO:0000313" key="2">
    <source>
        <dbReference type="EMBL" id="AGL84931.1"/>
    </source>
</evidence>
<dbReference type="NCBIfam" id="TIGR02280">
    <property type="entry name" value="PaaB1"/>
    <property type="match status" value="1"/>
</dbReference>
<dbReference type="eggNOG" id="COG1024">
    <property type="taxonomic scope" value="Bacteria"/>
</dbReference>
<name>A0A2C9EMT4_PSEPH</name>
<dbReference type="PANTHER" id="PTHR43459:SF1">
    <property type="entry name" value="EG:BACN32G11.4 PROTEIN"/>
    <property type="match status" value="1"/>
</dbReference>
<dbReference type="Pfam" id="PF00378">
    <property type="entry name" value="ECH_1"/>
    <property type="match status" value="1"/>
</dbReference>
<proteinExistence type="inferred from homology"/>
<dbReference type="EMBL" id="CP003190">
    <property type="protein sequence ID" value="AGL84931.1"/>
    <property type="molecule type" value="Genomic_DNA"/>
</dbReference>